<reference evidence="1 2" key="1">
    <citation type="submission" date="2019-07" db="EMBL/GenBank/DDBJ databases">
        <title>Draft genome assembly of a fouling barnacle, Amphibalanus amphitrite (Darwin, 1854): The first reference genome for Thecostraca.</title>
        <authorList>
            <person name="Kim W."/>
        </authorList>
    </citation>
    <scope>NUCLEOTIDE SEQUENCE [LARGE SCALE GENOMIC DNA]</scope>
    <source>
        <strain evidence="1">SNU_AA5</strain>
        <tissue evidence="1">Soma without cirri and trophi</tissue>
    </source>
</reference>
<comment type="caution">
    <text evidence="1">The sequence shown here is derived from an EMBL/GenBank/DDBJ whole genome shotgun (WGS) entry which is preliminary data.</text>
</comment>
<protein>
    <submittedName>
        <fullName evidence="1">Uncharacterized protein</fullName>
    </submittedName>
</protein>
<proteinExistence type="predicted"/>
<dbReference type="AlphaFoldDB" id="A0A6A4WC76"/>
<dbReference type="Proteomes" id="UP000440578">
    <property type="component" value="Unassembled WGS sequence"/>
</dbReference>
<keyword evidence="2" id="KW-1185">Reference proteome</keyword>
<gene>
    <name evidence="1" type="ORF">FJT64_023030</name>
</gene>
<sequence length="121" mass="12086">MPRNISRGGRYYTILGAGRQISAMKTAVVLACLLVAVAAKPQFGIPFGSATGGANSGSFQGQSSGLFGNSQVQNSFANAGGSAFGGGASLNSASSNVGQSIGLFGNQQFASNQATSNQFGR</sequence>
<accession>A0A6A4WC76</accession>
<evidence type="ECO:0000313" key="2">
    <source>
        <dbReference type="Proteomes" id="UP000440578"/>
    </source>
</evidence>
<name>A0A6A4WC76_AMPAM</name>
<evidence type="ECO:0000313" key="1">
    <source>
        <dbReference type="EMBL" id="KAF0305337.1"/>
    </source>
</evidence>
<dbReference type="EMBL" id="VIIS01000762">
    <property type="protein sequence ID" value="KAF0305337.1"/>
    <property type="molecule type" value="Genomic_DNA"/>
</dbReference>
<organism evidence="1 2">
    <name type="scientific">Amphibalanus amphitrite</name>
    <name type="common">Striped barnacle</name>
    <name type="synonym">Balanus amphitrite</name>
    <dbReference type="NCBI Taxonomy" id="1232801"/>
    <lineage>
        <taxon>Eukaryota</taxon>
        <taxon>Metazoa</taxon>
        <taxon>Ecdysozoa</taxon>
        <taxon>Arthropoda</taxon>
        <taxon>Crustacea</taxon>
        <taxon>Multicrustacea</taxon>
        <taxon>Cirripedia</taxon>
        <taxon>Thoracica</taxon>
        <taxon>Thoracicalcarea</taxon>
        <taxon>Balanomorpha</taxon>
        <taxon>Balanoidea</taxon>
        <taxon>Balanidae</taxon>
        <taxon>Amphibalaninae</taxon>
        <taxon>Amphibalanus</taxon>
    </lineage>
</organism>